<gene>
    <name evidence="1" type="ordered locus">AciX8_3583</name>
</gene>
<dbReference type="RefSeq" id="WP_014266750.1">
    <property type="nucleotide sequence ID" value="NC_016631.1"/>
</dbReference>
<dbReference type="OrthoDB" id="113997at2"/>
<dbReference type="HOGENOM" id="CLU_047236_0_0_0"/>
<name>G8NYB0_GRAMM</name>
<reference evidence="1 2" key="1">
    <citation type="submission" date="2011-11" db="EMBL/GenBank/DDBJ databases">
        <title>Complete sequence of Granulicella mallensis MP5ACTX8.</title>
        <authorList>
            <consortium name="US DOE Joint Genome Institute"/>
            <person name="Lucas S."/>
            <person name="Copeland A."/>
            <person name="Lapidus A."/>
            <person name="Cheng J.-F."/>
            <person name="Goodwin L."/>
            <person name="Pitluck S."/>
            <person name="Peters L."/>
            <person name="Lu M."/>
            <person name="Detter J.C."/>
            <person name="Han C."/>
            <person name="Tapia R."/>
            <person name="Land M."/>
            <person name="Hauser L."/>
            <person name="Kyrpides N."/>
            <person name="Ivanova N."/>
            <person name="Mikhailova N."/>
            <person name="Pagani I."/>
            <person name="Rawat S."/>
            <person name="Mannisto M."/>
            <person name="Haggblom M."/>
            <person name="Woyke T."/>
        </authorList>
    </citation>
    <scope>NUCLEOTIDE SEQUENCE [LARGE SCALE GENOMIC DNA]</scope>
    <source>
        <strain evidence="2">ATCC BAA-1857 / DSM 23137 / MP5ACTX8</strain>
    </source>
</reference>
<evidence type="ECO:0000313" key="1">
    <source>
        <dbReference type="EMBL" id="AEU37876.1"/>
    </source>
</evidence>
<dbReference type="eggNOG" id="COG3409">
    <property type="taxonomic scope" value="Bacteria"/>
</dbReference>
<dbReference type="Proteomes" id="UP000007113">
    <property type="component" value="Chromosome"/>
</dbReference>
<organism evidence="1 2">
    <name type="scientific">Granulicella mallensis (strain ATCC BAA-1857 / DSM 23137 / MP5ACTX8)</name>
    <dbReference type="NCBI Taxonomy" id="682795"/>
    <lineage>
        <taxon>Bacteria</taxon>
        <taxon>Pseudomonadati</taxon>
        <taxon>Acidobacteriota</taxon>
        <taxon>Terriglobia</taxon>
        <taxon>Terriglobales</taxon>
        <taxon>Acidobacteriaceae</taxon>
        <taxon>Granulicella</taxon>
    </lineage>
</organism>
<protein>
    <submittedName>
        <fullName evidence="1">Uncharacterized protein</fullName>
    </submittedName>
</protein>
<dbReference type="KEGG" id="gma:AciX8_3583"/>
<proteinExistence type="predicted"/>
<accession>G8NYB0</accession>
<dbReference type="AlphaFoldDB" id="G8NYB0"/>
<sequence>MIKKLLSVSMVGVTLAAPCQQPGSSMQQITVATGVPLHIKVNRTAKLSAGTKVEGVLLDPIYVGDRLVIPAGASVRGVVTGITPAAHQVRLQALLNGDVTPLHEPVVDFNTLRLPQLSYDIQLDSHALIRDTQIVRFDAASKKHSIFWQVKSMVSQRVHDTREAIFAPGKKDRALRLLYSQLPYHPQRIWAGTQFIADLNAPATITLPTESPARLAINPSLNGLKVTARLEDSIDSSTAIKGTTVKAIVIQPIFDSSQNLILPEGAMLEGSILHSKPARSFGRNGELRFDFRRVDALNVSPRKVDGMLTGAAGSNNQNLTVDEEGNVKANPDKNRFVAPLLLGVLAVAGSQRDDDGNGLGRTTVASNGFGLIARIVALTANNRAVATSFGGYAFAKSIYFRFLTRGHEVTFPKDTLVEVQLFSRQ</sequence>
<keyword evidence="2" id="KW-1185">Reference proteome</keyword>
<evidence type="ECO:0000313" key="2">
    <source>
        <dbReference type="Proteomes" id="UP000007113"/>
    </source>
</evidence>
<dbReference type="EMBL" id="CP003130">
    <property type="protein sequence ID" value="AEU37876.1"/>
    <property type="molecule type" value="Genomic_DNA"/>
</dbReference>